<keyword evidence="3" id="KW-1185">Reference proteome</keyword>
<reference evidence="2" key="1">
    <citation type="submission" date="2020-10" db="EMBL/GenBank/DDBJ databases">
        <title>Chromosome-scale genome assembly of the Allis shad, Alosa alosa.</title>
        <authorList>
            <person name="Margot Z."/>
            <person name="Christophe K."/>
            <person name="Cabau C."/>
            <person name="Louis A."/>
            <person name="Berthelot C."/>
            <person name="Parey E."/>
            <person name="Roest Crollius H."/>
            <person name="Montfort J."/>
            <person name="Robinson-Rechavi M."/>
            <person name="Bucao C."/>
            <person name="Bouchez O."/>
            <person name="Gislard M."/>
            <person name="Lluch J."/>
            <person name="Milhes M."/>
            <person name="Lampietro C."/>
            <person name="Lopez Roques C."/>
            <person name="Donnadieu C."/>
            <person name="Braasch I."/>
            <person name="Desvignes T."/>
            <person name="Postlethwait J."/>
            <person name="Bobe J."/>
            <person name="Guiguen Y."/>
        </authorList>
    </citation>
    <scope>NUCLEOTIDE SEQUENCE</scope>
    <source>
        <strain evidence="2">M-15738</strain>
        <tissue evidence="2">Blood</tissue>
    </source>
</reference>
<gene>
    <name evidence="2" type="ORF">AALO_G00210580</name>
</gene>
<name>A0AAV6FZI8_9TELE</name>
<dbReference type="Proteomes" id="UP000823561">
    <property type="component" value="Chromosome 16"/>
</dbReference>
<evidence type="ECO:0000256" key="1">
    <source>
        <dbReference type="SAM" id="MobiDB-lite"/>
    </source>
</evidence>
<feature type="region of interest" description="Disordered" evidence="1">
    <location>
        <begin position="67"/>
        <end position="90"/>
    </location>
</feature>
<proteinExistence type="predicted"/>
<dbReference type="AlphaFoldDB" id="A0AAV6FZI8"/>
<organism evidence="2 3">
    <name type="scientific">Alosa alosa</name>
    <name type="common">allis shad</name>
    <dbReference type="NCBI Taxonomy" id="278164"/>
    <lineage>
        <taxon>Eukaryota</taxon>
        <taxon>Metazoa</taxon>
        <taxon>Chordata</taxon>
        <taxon>Craniata</taxon>
        <taxon>Vertebrata</taxon>
        <taxon>Euteleostomi</taxon>
        <taxon>Actinopterygii</taxon>
        <taxon>Neopterygii</taxon>
        <taxon>Teleostei</taxon>
        <taxon>Clupei</taxon>
        <taxon>Clupeiformes</taxon>
        <taxon>Clupeoidei</taxon>
        <taxon>Clupeidae</taxon>
        <taxon>Alosa</taxon>
    </lineage>
</organism>
<comment type="caution">
    <text evidence="2">The sequence shown here is derived from an EMBL/GenBank/DDBJ whole genome shotgun (WGS) entry which is preliminary data.</text>
</comment>
<accession>A0AAV6FZI8</accession>
<evidence type="ECO:0000313" key="3">
    <source>
        <dbReference type="Proteomes" id="UP000823561"/>
    </source>
</evidence>
<evidence type="ECO:0000313" key="2">
    <source>
        <dbReference type="EMBL" id="KAG5268263.1"/>
    </source>
</evidence>
<dbReference type="EMBL" id="JADWDJ010000016">
    <property type="protein sequence ID" value="KAG5268263.1"/>
    <property type="molecule type" value="Genomic_DNA"/>
</dbReference>
<sequence length="90" mass="9807">MNGIGRVVVQHERADEKLRERAHSSGALESGWKRGTGAASVLSWVRADSGFLDREKSSSEKAVLPGAALGWERNEPPFDPSPLMMSPHSH</sequence>
<protein>
    <submittedName>
        <fullName evidence="2">Uncharacterized protein</fullName>
    </submittedName>
</protein>